<evidence type="ECO:0000313" key="5">
    <source>
        <dbReference type="EMBL" id="GAD90466.1"/>
    </source>
</evidence>
<dbReference type="Gene3D" id="1.10.10.60">
    <property type="entry name" value="Homeodomain-like"/>
    <property type="match status" value="1"/>
</dbReference>
<dbReference type="GO" id="GO:0003700">
    <property type="term" value="F:DNA-binding transcription factor activity"/>
    <property type="evidence" value="ECO:0007669"/>
    <property type="project" value="InterPro"/>
</dbReference>
<dbReference type="EMBL" id="BAUJ01000044">
    <property type="protein sequence ID" value="GAD90466.1"/>
    <property type="molecule type" value="Genomic_DNA"/>
</dbReference>
<sequence>MLHWIIPATDTCSELVECYWFIEKATDTDSSFPKLNPDPCAHLIITPNSYSYSSDEGAISGQGSHFLCAHQSTFELDHCKAFTHLGVKLRTGAPYALSENNEHFTALDQVIELSVNDLLSMSEEDQRLMYALARSDKTQCVAMLERYLQPWLARSQSDQHSKLVSKVCDELQHVSISELASQLFCSQRTIERSFRRVTGLTLKQYQAMTKLELMLEHLYQKSPADIDWVDIAFEFGFSDQPHLIRYLKNQIGTTPKKYAANRGFTIDIYGAVSSHE</sequence>
<keyword evidence="1" id="KW-0805">Transcription regulation</keyword>
<gene>
    <name evidence="5" type="ORF">VHA01S_044_00180</name>
</gene>
<name>V5FLD1_9VIBR</name>
<dbReference type="RefSeq" id="WP_023404797.1">
    <property type="nucleotide sequence ID" value="NZ_BAUJ01000044.1"/>
</dbReference>
<dbReference type="GO" id="GO:0043565">
    <property type="term" value="F:sequence-specific DNA binding"/>
    <property type="evidence" value="ECO:0007669"/>
    <property type="project" value="InterPro"/>
</dbReference>
<dbReference type="SMART" id="SM00342">
    <property type="entry name" value="HTH_ARAC"/>
    <property type="match status" value="1"/>
</dbReference>
<dbReference type="InterPro" id="IPR046532">
    <property type="entry name" value="DUF6597"/>
</dbReference>
<reference evidence="5 6" key="1">
    <citation type="submission" date="2013-11" db="EMBL/GenBank/DDBJ databases">
        <title>Whole genome shotgun sequence of Vibrio halioticoli NBRC 102217.</title>
        <authorList>
            <person name="Isaki S."/>
            <person name="Kimura A."/>
            <person name="Ohji S."/>
            <person name="Hosoyama A."/>
            <person name="Fujita N."/>
            <person name="Hashimoto M."/>
            <person name="Hosoyama Y."/>
            <person name="Yamazoe A."/>
        </authorList>
    </citation>
    <scope>NUCLEOTIDE SEQUENCE [LARGE SCALE GENOMIC DNA]</scope>
    <source>
        <strain evidence="5 6">NBRC 102217</strain>
    </source>
</reference>
<dbReference type="Proteomes" id="UP000017800">
    <property type="component" value="Unassembled WGS sequence"/>
</dbReference>
<keyword evidence="6" id="KW-1185">Reference proteome</keyword>
<proteinExistence type="predicted"/>
<keyword evidence="2" id="KW-0238">DNA-binding</keyword>
<dbReference type="PROSITE" id="PS01124">
    <property type="entry name" value="HTH_ARAC_FAMILY_2"/>
    <property type="match status" value="1"/>
</dbReference>
<dbReference type="InterPro" id="IPR009057">
    <property type="entry name" value="Homeodomain-like_sf"/>
</dbReference>
<evidence type="ECO:0000256" key="2">
    <source>
        <dbReference type="ARBA" id="ARBA00023125"/>
    </source>
</evidence>
<protein>
    <recommendedName>
        <fullName evidence="4">HTH araC/xylS-type domain-containing protein</fullName>
    </recommendedName>
</protein>
<dbReference type="Pfam" id="PF20240">
    <property type="entry name" value="DUF6597"/>
    <property type="match status" value="1"/>
</dbReference>
<organism evidence="5 6">
    <name type="scientific">Vibrio halioticoli NBRC 102217</name>
    <dbReference type="NCBI Taxonomy" id="1219072"/>
    <lineage>
        <taxon>Bacteria</taxon>
        <taxon>Pseudomonadati</taxon>
        <taxon>Pseudomonadota</taxon>
        <taxon>Gammaproteobacteria</taxon>
        <taxon>Vibrionales</taxon>
        <taxon>Vibrionaceae</taxon>
        <taxon>Vibrio</taxon>
    </lineage>
</organism>
<dbReference type="Pfam" id="PF12833">
    <property type="entry name" value="HTH_18"/>
    <property type="match status" value="1"/>
</dbReference>
<evidence type="ECO:0000256" key="3">
    <source>
        <dbReference type="ARBA" id="ARBA00023163"/>
    </source>
</evidence>
<dbReference type="InterPro" id="IPR050204">
    <property type="entry name" value="AraC_XylS_family_regulators"/>
</dbReference>
<comment type="caution">
    <text evidence="5">The sequence shown here is derived from an EMBL/GenBank/DDBJ whole genome shotgun (WGS) entry which is preliminary data.</text>
</comment>
<accession>V5FLD1</accession>
<evidence type="ECO:0000256" key="1">
    <source>
        <dbReference type="ARBA" id="ARBA00023015"/>
    </source>
</evidence>
<feature type="domain" description="HTH araC/xylS-type" evidence="4">
    <location>
        <begin position="161"/>
        <end position="261"/>
    </location>
</feature>
<dbReference type="InterPro" id="IPR018060">
    <property type="entry name" value="HTH_AraC"/>
</dbReference>
<dbReference type="SUPFAM" id="SSF46689">
    <property type="entry name" value="Homeodomain-like"/>
    <property type="match status" value="1"/>
</dbReference>
<dbReference type="eggNOG" id="COG2207">
    <property type="taxonomic scope" value="Bacteria"/>
</dbReference>
<evidence type="ECO:0000313" key="6">
    <source>
        <dbReference type="Proteomes" id="UP000017800"/>
    </source>
</evidence>
<dbReference type="OrthoDB" id="6592899at2"/>
<dbReference type="PANTHER" id="PTHR46796">
    <property type="entry name" value="HTH-TYPE TRANSCRIPTIONAL ACTIVATOR RHAS-RELATED"/>
    <property type="match status" value="1"/>
</dbReference>
<keyword evidence="3" id="KW-0804">Transcription</keyword>
<dbReference type="PANTHER" id="PTHR46796:SF13">
    <property type="entry name" value="HTH-TYPE TRANSCRIPTIONAL ACTIVATOR RHAS"/>
    <property type="match status" value="1"/>
</dbReference>
<evidence type="ECO:0000259" key="4">
    <source>
        <dbReference type="PROSITE" id="PS01124"/>
    </source>
</evidence>
<dbReference type="AlphaFoldDB" id="V5FLD1"/>